<keyword evidence="1" id="KW-0732">Signal</keyword>
<reference evidence="2 3" key="1">
    <citation type="submission" date="2019-03" db="EMBL/GenBank/DDBJ databases">
        <title>Draft genome of Massilia hortus sp. nov., a novel bacterial species of the Oxalobacteraceae family.</title>
        <authorList>
            <person name="Peta V."/>
            <person name="Raths R."/>
            <person name="Bucking H."/>
        </authorList>
    </citation>
    <scope>NUCLEOTIDE SEQUENCE [LARGE SCALE GENOMIC DNA]</scope>
    <source>
        <strain evidence="2 3">ONC3</strain>
    </source>
</reference>
<sequence>MRNITCLAAGAAAVAALSLAHAADPSSDPYGLWKSLQGGMYKIHSGSVADRAPPTGTDRMLTVLIDGKAAKEVFDSIGPDVQLVCSGVDGDRDRRRKGIYCTYSAQDAKKKEGPYRCWIGVNLISGGTETTVSC</sequence>
<evidence type="ECO:0000313" key="3">
    <source>
        <dbReference type="Proteomes" id="UP000297258"/>
    </source>
</evidence>
<dbReference type="AlphaFoldDB" id="A0A4Y9T5P1"/>
<dbReference type="EMBL" id="SPUM01000009">
    <property type="protein sequence ID" value="TFW35554.1"/>
    <property type="molecule type" value="Genomic_DNA"/>
</dbReference>
<name>A0A4Y9T5P1_9BURK</name>
<keyword evidence="3" id="KW-1185">Reference proteome</keyword>
<dbReference type="OrthoDB" id="8704355at2"/>
<comment type="caution">
    <text evidence="2">The sequence shown here is derived from an EMBL/GenBank/DDBJ whole genome shotgun (WGS) entry which is preliminary data.</text>
</comment>
<proteinExistence type="predicted"/>
<organism evidence="2 3">
    <name type="scientific">Massilia horti</name>
    <dbReference type="NCBI Taxonomy" id="2562153"/>
    <lineage>
        <taxon>Bacteria</taxon>
        <taxon>Pseudomonadati</taxon>
        <taxon>Pseudomonadota</taxon>
        <taxon>Betaproteobacteria</taxon>
        <taxon>Burkholderiales</taxon>
        <taxon>Oxalobacteraceae</taxon>
        <taxon>Telluria group</taxon>
        <taxon>Massilia</taxon>
    </lineage>
</organism>
<feature type="signal peptide" evidence="1">
    <location>
        <begin position="1"/>
        <end position="22"/>
    </location>
</feature>
<evidence type="ECO:0000313" key="2">
    <source>
        <dbReference type="EMBL" id="TFW35554.1"/>
    </source>
</evidence>
<accession>A0A4Y9T5P1</accession>
<protein>
    <submittedName>
        <fullName evidence="2">Uncharacterized protein</fullName>
    </submittedName>
</protein>
<dbReference type="Proteomes" id="UP000297258">
    <property type="component" value="Unassembled WGS sequence"/>
</dbReference>
<evidence type="ECO:0000256" key="1">
    <source>
        <dbReference type="SAM" id="SignalP"/>
    </source>
</evidence>
<gene>
    <name evidence="2" type="ORF">E4O92_01810</name>
</gene>
<feature type="chain" id="PRO_5021236053" evidence="1">
    <location>
        <begin position="23"/>
        <end position="134"/>
    </location>
</feature>